<keyword evidence="1" id="KW-0732">Signal</keyword>
<organism evidence="2 3">
    <name type="scientific">Papilio machaon</name>
    <name type="common">Old World swallowtail butterfly</name>
    <dbReference type="NCBI Taxonomy" id="76193"/>
    <lineage>
        <taxon>Eukaryota</taxon>
        <taxon>Metazoa</taxon>
        <taxon>Ecdysozoa</taxon>
        <taxon>Arthropoda</taxon>
        <taxon>Hexapoda</taxon>
        <taxon>Insecta</taxon>
        <taxon>Pterygota</taxon>
        <taxon>Neoptera</taxon>
        <taxon>Endopterygota</taxon>
        <taxon>Lepidoptera</taxon>
        <taxon>Glossata</taxon>
        <taxon>Ditrysia</taxon>
        <taxon>Papilionoidea</taxon>
        <taxon>Papilionidae</taxon>
        <taxon>Papilioninae</taxon>
        <taxon>Papilio</taxon>
    </lineage>
</organism>
<feature type="chain" id="PRO_5008264532" evidence="1">
    <location>
        <begin position="22"/>
        <end position="138"/>
    </location>
</feature>
<dbReference type="EMBL" id="KQ461185">
    <property type="protein sequence ID" value="KPJ07397.1"/>
    <property type="molecule type" value="Genomic_DNA"/>
</dbReference>
<gene>
    <name evidence="2" type="ORF">RR48_08410</name>
</gene>
<accession>A0A194QPG6</accession>
<proteinExistence type="predicted"/>
<keyword evidence="3" id="KW-1185">Reference proteome</keyword>
<protein>
    <submittedName>
        <fullName evidence="2">Uncharacterized protein</fullName>
    </submittedName>
</protein>
<evidence type="ECO:0000313" key="3">
    <source>
        <dbReference type="Proteomes" id="UP000053240"/>
    </source>
</evidence>
<evidence type="ECO:0000256" key="1">
    <source>
        <dbReference type="SAM" id="SignalP"/>
    </source>
</evidence>
<name>A0A194QPG6_PAPMA</name>
<evidence type="ECO:0000313" key="2">
    <source>
        <dbReference type="EMBL" id="KPJ07397.1"/>
    </source>
</evidence>
<dbReference type="Proteomes" id="UP000053240">
    <property type="component" value="Unassembled WGS sequence"/>
</dbReference>
<feature type="signal peptide" evidence="1">
    <location>
        <begin position="1"/>
        <end position="21"/>
    </location>
</feature>
<sequence>MEKYILPILLLAAFVCQGINGNDIWLEDRHVQYISHDYLGTTISIPKFIFDTLRSCHIIYPNGVMYEVFPTNNLPQSNVFFLEAVQPYTSCGVGFRGVGVEFSGTYELLSSVQHVSNNSITLTRQRFHLTVTLPEFTN</sequence>
<dbReference type="InParanoid" id="A0A194QPG6"/>
<dbReference type="AlphaFoldDB" id="A0A194QPG6"/>
<reference evidence="2 3" key="1">
    <citation type="journal article" date="2015" name="Nat. Commun.">
        <title>Outbred genome sequencing and CRISPR/Cas9 gene editing in butterflies.</title>
        <authorList>
            <person name="Li X."/>
            <person name="Fan D."/>
            <person name="Zhang W."/>
            <person name="Liu G."/>
            <person name="Zhang L."/>
            <person name="Zhao L."/>
            <person name="Fang X."/>
            <person name="Chen L."/>
            <person name="Dong Y."/>
            <person name="Chen Y."/>
            <person name="Ding Y."/>
            <person name="Zhao R."/>
            <person name="Feng M."/>
            <person name="Zhu Y."/>
            <person name="Feng Y."/>
            <person name="Jiang X."/>
            <person name="Zhu D."/>
            <person name="Xiang H."/>
            <person name="Feng X."/>
            <person name="Li S."/>
            <person name="Wang J."/>
            <person name="Zhang G."/>
            <person name="Kronforst M.R."/>
            <person name="Wang W."/>
        </authorList>
    </citation>
    <scope>NUCLEOTIDE SEQUENCE [LARGE SCALE GENOMIC DNA]</scope>
    <source>
        <strain evidence="2">Ya'a_city_454_Pm</strain>
        <tissue evidence="2">Whole body</tissue>
    </source>
</reference>